<dbReference type="EMBL" id="JAZHPZ010000005">
    <property type="protein sequence ID" value="MEF2966779.1"/>
    <property type="molecule type" value="Genomic_DNA"/>
</dbReference>
<evidence type="ECO:0000256" key="4">
    <source>
        <dbReference type="ARBA" id="ARBA00023012"/>
    </source>
</evidence>
<dbReference type="PROSITE" id="PS00041">
    <property type="entry name" value="HTH_ARAC_FAMILY_1"/>
    <property type="match status" value="1"/>
</dbReference>
<dbReference type="PANTHER" id="PTHR42713">
    <property type="entry name" value="HISTIDINE KINASE-RELATED"/>
    <property type="match status" value="1"/>
</dbReference>
<keyword evidence="12" id="KW-1185">Reference proteome</keyword>
<keyword evidence="3 8" id="KW-0597">Phosphoprotein</keyword>
<dbReference type="InterPro" id="IPR009057">
    <property type="entry name" value="Homeodomain-like_sf"/>
</dbReference>
<evidence type="ECO:0000256" key="5">
    <source>
        <dbReference type="ARBA" id="ARBA00023015"/>
    </source>
</evidence>
<dbReference type="Proteomes" id="UP001306950">
    <property type="component" value="Unassembled WGS sequence"/>
</dbReference>
<evidence type="ECO:0000259" key="9">
    <source>
        <dbReference type="PROSITE" id="PS01124"/>
    </source>
</evidence>
<comment type="subcellular location">
    <subcellularLocation>
        <location evidence="1">Cytoplasm</location>
    </subcellularLocation>
</comment>
<proteinExistence type="predicted"/>
<feature type="modified residue" description="4-aspartylphosphate" evidence="8">
    <location>
        <position position="55"/>
    </location>
</feature>
<dbReference type="InterPro" id="IPR051552">
    <property type="entry name" value="HptR"/>
</dbReference>
<sequence length="514" mass="58316">MMNVLLVDDEPWVIEGLRTMVNWTDHGFQVCGDASNGPDAFRMIQELGPELVLTDINMPVINGLELIERSNRALARPPKFVILSGYDNFNYARTAMHQRVTEYLLKPIDEEEIEALLVRLRKRIEEELETEQSQTRMHFLLVNNLLNRLIQGEDGVQLMQQAAHALLLSEDAGLRCVLIEASGTASDLRSRAAKYFAQTPGRIFEDSAGRIGVILTDDNFSFGRVQELAVQLHNELTDESNRPVIVTISGALPGIASVRELYMQALEVNKCKRCQGRDGVYNYRDLRRAGISRKHAKEKFKQLTEIVTAARTGKIHSAVEDALASITEGLSDLKHAMAHVADLELNLCRRIGEMNGDPDAFMKKLQDEYGSIGSFETYSSLRKYVLELCLEAADVLARLEAKNENNTIFHVIQYVDREFRGKLQLQDLAKMFHMNSTYLGQLFKKETGKPFNDYLNEKRIEEAKRLLKRTQMKISEIALQVGYPNTDYFISKFKCKTGVLPSVYKQESERKTAG</sequence>
<keyword evidence="4" id="KW-0902">Two-component regulatory system</keyword>
<dbReference type="InterPro" id="IPR001789">
    <property type="entry name" value="Sig_transdc_resp-reg_receiver"/>
</dbReference>
<keyword evidence="2" id="KW-0963">Cytoplasm</keyword>
<dbReference type="SUPFAM" id="SSF52172">
    <property type="entry name" value="CheY-like"/>
    <property type="match status" value="1"/>
</dbReference>
<dbReference type="SUPFAM" id="SSF46689">
    <property type="entry name" value="Homeodomain-like"/>
    <property type="match status" value="2"/>
</dbReference>
<evidence type="ECO:0000256" key="3">
    <source>
        <dbReference type="ARBA" id="ARBA00022553"/>
    </source>
</evidence>
<dbReference type="CDD" id="cd17536">
    <property type="entry name" value="REC_YesN-like"/>
    <property type="match status" value="1"/>
</dbReference>
<dbReference type="InterPro" id="IPR018062">
    <property type="entry name" value="HTH_AraC-typ_CS"/>
</dbReference>
<evidence type="ECO:0000256" key="6">
    <source>
        <dbReference type="ARBA" id="ARBA00023125"/>
    </source>
</evidence>
<evidence type="ECO:0000313" key="12">
    <source>
        <dbReference type="Proteomes" id="UP001306950"/>
    </source>
</evidence>
<dbReference type="InterPro" id="IPR011006">
    <property type="entry name" value="CheY-like_superfamily"/>
</dbReference>
<evidence type="ECO:0000313" key="11">
    <source>
        <dbReference type="EMBL" id="MEF2966779.1"/>
    </source>
</evidence>
<evidence type="ECO:0000256" key="8">
    <source>
        <dbReference type="PROSITE-ProRule" id="PRU00169"/>
    </source>
</evidence>
<dbReference type="SMART" id="SM00342">
    <property type="entry name" value="HTH_ARAC"/>
    <property type="match status" value="1"/>
</dbReference>
<reference evidence="11 12" key="1">
    <citation type="submission" date="2024-02" db="EMBL/GenBank/DDBJ databases">
        <title>A nitrogen-fixing paenibacillus bacterium.</title>
        <authorList>
            <person name="Zhang W.L."/>
            <person name="Chen S.F."/>
        </authorList>
    </citation>
    <scope>NUCLEOTIDE SEQUENCE [LARGE SCALE GENOMIC DNA]</scope>
    <source>
        <strain evidence="11 12">M1</strain>
    </source>
</reference>
<dbReference type="Gene3D" id="3.40.50.2300">
    <property type="match status" value="1"/>
</dbReference>
<evidence type="ECO:0000256" key="7">
    <source>
        <dbReference type="ARBA" id="ARBA00023163"/>
    </source>
</evidence>
<protein>
    <submittedName>
        <fullName evidence="11">Helix-turn-helix domain-containing protein</fullName>
    </submittedName>
</protein>
<keyword evidence="5" id="KW-0805">Transcription regulation</keyword>
<dbReference type="Pfam" id="PF12833">
    <property type="entry name" value="HTH_18"/>
    <property type="match status" value="1"/>
</dbReference>
<dbReference type="PANTHER" id="PTHR42713:SF3">
    <property type="entry name" value="TRANSCRIPTIONAL REGULATORY PROTEIN HPTR"/>
    <property type="match status" value="1"/>
</dbReference>
<evidence type="ECO:0000259" key="10">
    <source>
        <dbReference type="PROSITE" id="PS50110"/>
    </source>
</evidence>
<keyword evidence="7" id="KW-0804">Transcription</keyword>
<comment type="caution">
    <text evidence="11">The sequence shown here is derived from an EMBL/GenBank/DDBJ whole genome shotgun (WGS) entry which is preliminary data.</text>
</comment>
<feature type="domain" description="Response regulatory" evidence="10">
    <location>
        <begin position="3"/>
        <end position="121"/>
    </location>
</feature>
<feature type="domain" description="HTH araC/xylS-type" evidence="9">
    <location>
        <begin position="409"/>
        <end position="507"/>
    </location>
</feature>
<dbReference type="SMART" id="SM00448">
    <property type="entry name" value="REC"/>
    <property type="match status" value="1"/>
</dbReference>
<dbReference type="PROSITE" id="PS50110">
    <property type="entry name" value="RESPONSE_REGULATORY"/>
    <property type="match status" value="1"/>
</dbReference>
<dbReference type="InterPro" id="IPR018060">
    <property type="entry name" value="HTH_AraC"/>
</dbReference>
<evidence type="ECO:0000256" key="2">
    <source>
        <dbReference type="ARBA" id="ARBA00022490"/>
    </source>
</evidence>
<dbReference type="Gene3D" id="1.10.10.60">
    <property type="entry name" value="Homeodomain-like"/>
    <property type="match status" value="2"/>
</dbReference>
<dbReference type="Pfam" id="PF00072">
    <property type="entry name" value="Response_reg"/>
    <property type="match status" value="1"/>
</dbReference>
<accession>A0ABU7VV30</accession>
<evidence type="ECO:0000256" key="1">
    <source>
        <dbReference type="ARBA" id="ARBA00004496"/>
    </source>
</evidence>
<dbReference type="PROSITE" id="PS01124">
    <property type="entry name" value="HTH_ARAC_FAMILY_2"/>
    <property type="match status" value="1"/>
</dbReference>
<name>A0ABU7VV30_9BACL</name>
<gene>
    <name evidence="11" type="ORF">V3851_13135</name>
</gene>
<organism evidence="11 12">
    <name type="scientific">Paenibacillus haidiansis</name>
    <dbReference type="NCBI Taxonomy" id="1574488"/>
    <lineage>
        <taxon>Bacteria</taxon>
        <taxon>Bacillati</taxon>
        <taxon>Bacillota</taxon>
        <taxon>Bacilli</taxon>
        <taxon>Bacillales</taxon>
        <taxon>Paenibacillaceae</taxon>
        <taxon>Paenibacillus</taxon>
    </lineage>
</organism>
<dbReference type="RefSeq" id="WP_331846989.1">
    <property type="nucleotide sequence ID" value="NZ_JAZHPZ010000005.1"/>
</dbReference>
<keyword evidence="6" id="KW-0238">DNA-binding</keyword>